<dbReference type="AlphaFoldDB" id="A0A1H4IBP6"/>
<keyword evidence="2" id="KW-1185">Reference proteome</keyword>
<gene>
    <name evidence="1" type="ORF">SAMN04490239_0367</name>
</gene>
<dbReference type="Proteomes" id="UP000183561">
    <property type="component" value="Unassembled WGS sequence"/>
</dbReference>
<dbReference type="EMBL" id="FNSV01000002">
    <property type="protein sequence ID" value="SEB31487.1"/>
    <property type="molecule type" value="Genomic_DNA"/>
</dbReference>
<proteinExistence type="predicted"/>
<evidence type="ECO:0000313" key="2">
    <source>
        <dbReference type="Proteomes" id="UP000183561"/>
    </source>
</evidence>
<accession>A0A1H4IBP6</accession>
<name>A0A1H4IBP6_9NOCA</name>
<sequence>MGLCRGAQGRALPEYGIKRRPPTSSSAAALGGRLVKLAGDRDAARFSCEVSRVCAAHPTDGPSEYGEVLAWVVDAIVDVIIARLGPAGPGERFILDLRFIDGGYVDVDDLPESGRWVLRTVSALLGGDLANGVRSLTAAEQQFDTTMRAETLADALIWLDFLLDVDLPDPPDVITT</sequence>
<protein>
    <submittedName>
        <fullName evidence="1">Uncharacterized protein</fullName>
    </submittedName>
</protein>
<organism evidence="1 2">
    <name type="scientific">Rhodococcus koreensis</name>
    <dbReference type="NCBI Taxonomy" id="99653"/>
    <lineage>
        <taxon>Bacteria</taxon>
        <taxon>Bacillati</taxon>
        <taxon>Actinomycetota</taxon>
        <taxon>Actinomycetes</taxon>
        <taxon>Mycobacteriales</taxon>
        <taxon>Nocardiaceae</taxon>
        <taxon>Rhodococcus</taxon>
    </lineage>
</organism>
<reference evidence="2" key="1">
    <citation type="submission" date="2016-10" db="EMBL/GenBank/DDBJ databases">
        <authorList>
            <person name="Varghese N."/>
            <person name="Submissions S."/>
        </authorList>
    </citation>
    <scope>NUCLEOTIDE SEQUENCE [LARGE SCALE GENOMIC DNA]</scope>
    <source>
        <strain evidence="2">DSM 44498</strain>
    </source>
</reference>
<evidence type="ECO:0000313" key="1">
    <source>
        <dbReference type="EMBL" id="SEB31487.1"/>
    </source>
</evidence>